<organism evidence="3 4">
    <name type="scientific">Lachnellula occidentalis</name>
    <dbReference type="NCBI Taxonomy" id="215460"/>
    <lineage>
        <taxon>Eukaryota</taxon>
        <taxon>Fungi</taxon>
        <taxon>Dikarya</taxon>
        <taxon>Ascomycota</taxon>
        <taxon>Pezizomycotina</taxon>
        <taxon>Leotiomycetes</taxon>
        <taxon>Helotiales</taxon>
        <taxon>Lachnaceae</taxon>
        <taxon>Lachnellula</taxon>
    </lineage>
</organism>
<dbReference type="PANTHER" id="PTHR24118:SF100">
    <property type="entry name" value="FYVE-TYPE DOMAIN-CONTAINING PROTEIN"/>
    <property type="match status" value="1"/>
</dbReference>
<dbReference type="EMBL" id="QGMI01000767">
    <property type="protein sequence ID" value="TVY36921.1"/>
    <property type="molecule type" value="Genomic_DNA"/>
</dbReference>
<dbReference type="SUPFAM" id="SSF48403">
    <property type="entry name" value="Ankyrin repeat"/>
    <property type="match status" value="1"/>
</dbReference>
<dbReference type="PROSITE" id="PS50088">
    <property type="entry name" value="ANK_REPEAT"/>
    <property type="match status" value="1"/>
</dbReference>
<sequence>MNTIPQHCTGSFSGDMIPKSTSTTFRACVPGNATNYDSHTIPSSTTRTTGANLVPTVNNDAPNRPLPPLPTQSAKGKETKKRGKRGAPPVQWTPSKERQFARLQQMTTVNIKDIPVVMRDDKLRFEKRHAQDKLSNYLGDRPNIFRPTDENEAQERIKQSYNLKMNLKENKQNLNNFEPLAPINTSQPLEHHTMKPRQISEYSSAYFDLGMPPPPAHNYEEELRKFALNKADSSTPPRDEAPEPAIHIQRSSFASFQSLERRMASRATKDDQQLTNYSSAALRTMLFVKRKLSIGSQRISWSSLDSTLTVTGPTPSAARSPITTDTGSITLPRRGSTAPLKKSTLSVEAGGRGTMSDVSPIEPFRMSYPPVDPLPTPELSPPSPQGSTASKPTSPQPPRWQLRLKRAQRLPRNNSLSQGMATQFTGKEDDDLMDCVVEWGNWNQASIEPMVSTSADGLAADRLLEETYFLRPPTLDPHHGLNSSDETSSLGPLIPELEISSANERLSISSEIGIKSSEDTVGSIPPDPSPEIFNSLPFVPTKARDCCHNLRRGDPRASTCLVCELSESDSHRIVSRTVRAWQETDDTLLSQQYLTSGLTDATLNQVDMFHNTLLHTAARTEEFYALFLALQIQNFNFFHLDDYGQTLLHVLTQYWVHSDTIAAAFDCMNLTAACKPTGRDFRGRTIDLQLQAQAMKEDQHIADIDRQVKITKFIDPKPSGEWYKAPGNHQMVSEQSVDATQRRLCTTVNHCLNGRPVEDNMGRNGLHCLAESFPTYNSDSNLSNKLKRKYQQGNNIIQHKFILDTVKSLCATGADVNSHDLYGNTPLMAFIKQDFTQSPNDRRTTDEVLQLLISKGANVHRRNRRGETALHIAMRLGRYAAVEVLLANHANVNARTSCGKRVLDVATKTSIKGAEKDTGLCARITACMDIAMEYGVVMKPDAKTEWDEQVRCYANGSLGRGLYCGVAL</sequence>
<dbReference type="PROSITE" id="PS50297">
    <property type="entry name" value="ANK_REP_REGION"/>
    <property type="match status" value="1"/>
</dbReference>
<reference evidence="3 4" key="1">
    <citation type="submission" date="2018-05" db="EMBL/GenBank/DDBJ databases">
        <title>Genome sequencing and assembly of the regulated plant pathogen Lachnellula willkommii and related sister species for the development of diagnostic species identification markers.</title>
        <authorList>
            <person name="Giroux E."/>
            <person name="Bilodeau G."/>
        </authorList>
    </citation>
    <scope>NUCLEOTIDE SEQUENCE [LARGE SCALE GENOMIC DNA]</scope>
    <source>
        <strain evidence="3 4">CBS 160.35</strain>
    </source>
</reference>
<dbReference type="PANTHER" id="PTHR24118">
    <property type="entry name" value="POTE ANKYRIN DOMAIN"/>
    <property type="match status" value="1"/>
</dbReference>
<feature type="repeat" description="ANK" evidence="1">
    <location>
        <begin position="865"/>
        <end position="897"/>
    </location>
</feature>
<feature type="region of interest" description="Disordered" evidence="2">
    <location>
        <begin position="311"/>
        <end position="399"/>
    </location>
</feature>
<dbReference type="Pfam" id="PF12796">
    <property type="entry name" value="Ank_2"/>
    <property type="match status" value="1"/>
</dbReference>
<accession>A0A8H8RJY0</accession>
<comment type="caution">
    <text evidence="3">The sequence shown here is derived from an EMBL/GenBank/DDBJ whole genome shotgun (WGS) entry which is preliminary data.</text>
</comment>
<keyword evidence="1" id="KW-0040">ANK repeat</keyword>
<feature type="compositionally biased region" description="Pro residues" evidence="2">
    <location>
        <begin position="370"/>
        <end position="384"/>
    </location>
</feature>
<dbReference type="Proteomes" id="UP000443090">
    <property type="component" value="Unassembled WGS sequence"/>
</dbReference>
<dbReference type="AlphaFoldDB" id="A0A8H8RJY0"/>
<dbReference type="InterPro" id="IPR036770">
    <property type="entry name" value="Ankyrin_rpt-contain_sf"/>
</dbReference>
<dbReference type="SMART" id="SM00248">
    <property type="entry name" value="ANK"/>
    <property type="match status" value="2"/>
</dbReference>
<evidence type="ECO:0000256" key="1">
    <source>
        <dbReference type="PROSITE-ProRule" id="PRU00023"/>
    </source>
</evidence>
<name>A0A8H8RJY0_9HELO</name>
<gene>
    <name evidence="3" type="primary">MIMI_L93</name>
    <name evidence="3" type="ORF">LOCC1_G007420</name>
</gene>
<evidence type="ECO:0000313" key="4">
    <source>
        <dbReference type="Proteomes" id="UP000443090"/>
    </source>
</evidence>
<evidence type="ECO:0000313" key="3">
    <source>
        <dbReference type="EMBL" id="TVY36921.1"/>
    </source>
</evidence>
<proteinExistence type="predicted"/>
<feature type="compositionally biased region" description="Polar residues" evidence="2">
    <location>
        <begin position="37"/>
        <end position="61"/>
    </location>
</feature>
<feature type="region of interest" description="Disordered" evidence="2">
    <location>
        <begin position="37"/>
        <end position="92"/>
    </location>
</feature>
<dbReference type="InterPro" id="IPR002110">
    <property type="entry name" value="Ankyrin_rpt"/>
</dbReference>
<dbReference type="OrthoDB" id="194358at2759"/>
<keyword evidence="4" id="KW-1185">Reference proteome</keyword>
<evidence type="ECO:0000256" key="2">
    <source>
        <dbReference type="SAM" id="MobiDB-lite"/>
    </source>
</evidence>
<protein>
    <submittedName>
        <fullName evidence="3">Putative ankyrin repeat protein</fullName>
    </submittedName>
</protein>
<dbReference type="Gene3D" id="1.25.40.20">
    <property type="entry name" value="Ankyrin repeat-containing domain"/>
    <property type="match status" value="2"/>
</dbReference>